<gene>
    <name evidence="2" type="ORF">DSM107014_04315</name>
</gene>
<keyword evidence="1" id="KW-0732">Signal</keyword>
<feature type="signal peptide" evidence="1">
    <location>
        <begin position="1"/>
        <end position="24"/>
    </location>
</feature>
<protein>
    <recommendedName>
        <fullName evidence="4">Chromosome partitioning protein ParB</fullName>
    </recommendedName>
</protein>
<name>A0A941GVT1_9CHRO</name>
<sequence length="253" mass="28767">MKKVGLGLITIGILLILSASSVNALMPDCRNTECQISIGDLHPTQAHVGMYQVNYTVAWLKLIEDGKSQKFASIEELLKQKVVPVVIGPEGKLYLVDHHHLLRAIWNYYQGNPNTKVYIKYLQNWEDKPDFWAAMQTNNYTYLETRGKEIQPSELPNSIGDLTDDPYRAAVGMAMQWGLFKQPEGEAKYFYELKWGDCLQKQGFDLGKELDRSEIFRTIAFLYQLGETNNINSACSVPVPQGKNLDEITEELD</sequence>
<evidence type="ECO:0000256" key="1">
    <source>
        <dbReference type="SAM" id="SignalP"/>
    </source>
</evidence>
<dbReference type="Pfam" id="PF08857">
    <property type="entry name" value="ParBc_2"/>
    <property type="match status" value="1"/>
</dbReference>
<accession>A0A941GVT1</accession>
<dbReference type="AlphaFoldDB" id="A0A941GVT1"/>
<dbReference type="InterPro" id="IPR036086">
    <property type="entry name" value="ParB/Sulfiredoxin_sf"/>
</dbReference>
<dbReference type="Gene3D" id="3.90.1530.10">
    <property type="entry name" value="Conserved hypothetical protein from pyrococcus furiosus pfu- 392566-001, ParB domain"/>
    <property type="match status" value="1"/>
</dbReference>
<evidence type="ECO:0008006" key="4">
    <source>
        <dbReference type="Google" id="ProtNLM"/>
    </source>
</evidence>
<reference evidence="2" key="1">
    <citation type="submission" date="2021-02" db="EMBL/GenBank/DDBJ databases">
        <title>Metagenome analyses of Stigonema ocellatum DSM 106950, Chlorogloea purpurea SAG 13.99 and Gomphosphaeria aponina DSM 107014.</title>
        <authorList>
            <person name="Marter P."/>
            <person name="Huang S."/>
        </authorList>
    </citation>
    <scope>NUCLEOTIDE SEQUENCE</scope>
    <source>
        <strain evidence="2">JP213</strain>
    </source>
</reference>
<organism evidence="2 3">
    <name type="scientific">Gomphosphaeria aponina SAG 52.96 = DSM 107014</name>
    <dbReference type="NCBI Taxonomy" id="1521640"/>
    <lineage>
        <taxon>Bacteria</taxon>
        <taxon>Bacillati</taxon>
        <taxon>Cyanobacteriota</taxon>
        <taxon>Cyanophyceae</taxon>
        <taxon>Oscillatoriophycideae</taxon>
        <taxon>Chroococcales</taxon>
        <taxon>Gomphosphaeriaceae</taxon>
        <taxon>Gomphosphaeria</taxon>
    </lineage>
</organism>
<comment type="caution">
    <text evidence="2">The sequence shown here is derived from an EMBL/GenBank/DDBJ whole genome shotgun (WGS) entry which is preliminary data.</text>
</comment>
<evidence type="ECO:0000313" key="3">
    <source>
        <dbReference type="Proteomes" id="UP000767446"/>
    </source>
</evidence>
<dbReference type="InterPro" id="IPR014956">
    <property type="entry name" value="ParBc_2"/>
</dbReference>
<evidence type="ECO:0000313" key="2">
    <source>
        <dbReference type="EMBL" id="MBR8827121.1"/>
    </source>
</evidence>
<feature type="chain" id="PRO_5037740173" description="Chromosome partitioning protein ParB" evidence="1">
    <location>
        <begin position="25"/>
        <end position="253"/>
    </location>
</feature>
<dbReference type="CDD" id="cd16390">
    <property type="entry name" value="ParB_N_Srx_like"/>
    <property type="match status" value="1"/>
</dbReference>
<proteinExistence type="predicted"/>
<dbReference type="EMBL" id="JADQBC010000020">
    <property type="protein sequence ID" value="MBR8827121.1"/>
    <property type="molecule type" value="Genomic_DNA"/>
</dbReference>
<dbReference type="SUPFAM" id="SSF110849">
    <property type="entry name" value="ParB/Sulfiredoxin"/>
    <property type="match status" value="1"/>
</dbReference>
<dbReference type="Proteomes" id="UP000767446">
    <property type="component" value="Unassembled WGS sequence"/>
</dbReference>